<dbReference type="PROSITE" id="PS51257">
    <property type="entry name" value="PROKAR_LIPOPROTEIN"/>
    <property type="match status" value="1"/>
</dbReference>
<dbReference type="SUPFAM" id="SSF53474">
    <property type="entry name" value="alpha/beta-Hydrolases"/>
    <property type="match status" value="1"/>
</dbReference>
<proteinExistence type="predicted"/>
<accession>A0A840A5Q2</accession>
<evidence type="ECO:0000259" key="1">
    <source>
        <dbReference type="Pfam" id="PF12146"/>
    </source>
</evidence>
<reference evidence="2 3" key="1">
    <citation type="submission" date="2020-08" db="EMBL/GenBank/DDBJ databases">
        <title>Genomic Encyclopedia of Type Strains, Phase IV (KMG-IV): sequencing the most valuable type-strain genomes for metagenomic binning, comparative biology and taxonomic classification.</title>
        <authorList>
            <person name="Goeker M."/>
        </authorList>
    </citation>
    <scope>NUCLEOTIDE SEQUENCE [LARGE SCALE GENOMIC DNA]</scope>
    <source>
        <strain evidence="2 3">DSM 19979</strain>
    </source>
</reference>
<dbReference type="Pfam" id="PF12146">
    <property type="entry name" value="Hydrolase_4"/>
    <property type="match status" value="1"/>
</dbReference>
<dbReference type="InterPro" id="IPR022742">
    <property type="entry name" value="Hydrolase_4"/>
</dbReference>
<name>A0A840A5Q2_9PROT</name>
<comment type="caution">
    <text evidence="2">The sequence shown here is derived from an EMBL/GenBank/DDBJ whole genome shotgun (WGS) entry which is preliminary data.</text>
</comment>
<dbReference type="Proteomes" id="UP000553193">
    <property type="component" value="Unassembled WGS sequence"/>
</dbReference>
<organism evidence="2 3">
    <name type="scientific">Roseococcus suduntuyensis</name>
    <dbReference type="NCBI Taxonomy" id="455361"/>
    <lineage>
        <taxon>Bacteria</taxon>
        <taxon>Pseudomonadati</taxon>
        <taxon>Pseudomonadota</taxon>
        <taxon>Alphaproteobacteria</taxon>
        <taxon>Acetobacterales</taxon>
        <taxon>Roseomonadaceae</taxon>
        <taxon>Roseococcus</taxon>
    </lineage>
</organism>
<dbReference type="EMBL" id="JACIDJ010000001">
    <property type="protein sequence ID" value="MBB3897288.1"/>
    <property type="molecule type" value="Genomic_DNA"/>
</dbReference>
<keyword evidence="2" id="KW-0378">Hydrolase</keyword>
<gene>
    <name evidence="2" type="ORF">GGQ83_000714</name>
</gene>
<evidence type="ECO:0000313" key="3">
    <source>
        <dbReference type="Proteomes" id="UP000553193"/>
    </source>
</evidence>
<dbReference type="AlphaFoldDB" id="A0A840A5Q2"/>
<protein>
    <submittedName>
        <fullName evidence="2">Alpha-beta hydrolase superfamily lysophospholipase</fullName>
    </submittedName>
</protein>
<dbReference type="Gene3D" id="3.40.50.1820">
    <property type="entry name" value="alpha/beta hydrolase"/>
    <property type="match status" value="1"/>
</dbReference>
<dbReference type="GO" id="GO:0016787">
    <property type="term" value="F:hydrolase activity"/>
    <property type="evidence" value="ECO:0007669"/>
    <property type="project" value="UniProtKB-KW"/>
</dbReference>
<sequence>MGRLLLLLFLALGACVPSERVPPVVAGPAIAPFEAGPLPWAPHPAYLLDVSPPRPQPAGPRPEADLVMDDGARLPLRAWRPEGPPRFVLLALHGLGDHGGNFLLESGPQLAAGGALVYAYDQRGFGWTATRGLWAGRDRMVADARAAVALLRERHPGLPFFLLGESLGGAVALLAQPEGISGLILSSPAIWGGDYFPWFLRPPLAVGAALLGPLASPAVAGGIAASDNAAALRRFANDPLTLSHIRLDMLEGLVALMDDAVAALPGCCRATPTLFLMGGKDRVIPTASARRALRDAAVPRVVFYPEGWHLLLRDAVREEVARDLLAFMAAPATPLPAEAAGRAWLEGAPR</sequence>
<dbReference type="InterPro" id="IPR029058">
    <property type="entry name" value="AB_hydrolase_fold"/>
</dbReference>
<dbReference type="InterPro" id="IPR051044">
    <property type="entry name" value="MAG_DAG_Lipase"/>
</dbReference>
<feature type="domain" description="Serine aminopeptidase S33" evidence="1">
    <location>
        <begin position="84"/>
        <end position="314"/>
    </location>
</feature>
<dbReference type="RefSeq" id="WP_184382215.1">
    <property type="nucleotide sequence ID" value="NZ_JACIDJ010000001.1"/>
</dbReference>
<evidence type="ECO:0000313" key="2">
    <source>
        <dbReference type="EMBL" id="MBB3897288.1"/>
    </source>
</evidence>
<dbReference type="InterPro" id="IPR000073">
    <property type="entry name" value="AB_hydrolase_1"/>
</dbReference>
<dbReference type="PRINTS" id="PR00111">
    <property type="entry name" value="ABHYDROLASE"/>
</dbReference>
<keyword evidence="3" id="KW-1185">Reference proteome</keyword>
<dbReference type="PANTHER" id="PTHR11614">
    <property type="entry name" value="PHOSPHOLIPASE-RELATED"/>
    <property type="match status" value="1"/>
</dbReference>